<protein>
    <recommendedName>
        <fullName evidence="5">GTPase HflX</fullName>
    </recommendedName>
    <alternativeName>
        <fullName evidence="5">GTP-binding protein HflX</fullName>
    </alternativeName>
</protein>
<evidence type="ECO:0000256" key="3">
    <source>
        <dbReference type="ARBA" id="ARBA00022842"/>
    </source>
</evidence>
<comment type="function">
    <text evidence="5">GTPase that associates with the 50S ribosomal subunit and may have a role during protein synthesis or ribosome biogenesis.</text>
</comment>
<dbReference type="NCBIfam" id="TIGR03156">
    <property type="entry name" value="GTP_HflX"/>
    <property type="match status" value="1"/>
</dbReference>
<keyword evidence="1" id="KW-0479">Metal-binding</keyword>
<evidence type="ECO:0000313" key="9">
    <source>
        <dbReference type="EMBL" id="MER9405605.1"/>
    </source>
</evidence>
<keyword evidence="2 5" id="KW-0547">Nucleotide-binding</keyword>
<comment type="subcellular location">
    <subcellularLocation>
        <location evidence="5">Cytoplasm</location>
    </subcellularLocation>
    <text evidence="5">May associate with membranes.</text>
</comment>
<dbReference type="HAMAP" id="MF_00900">
    <property type="entry name" value="GTPase_HflX"/>
    <property type="match status" value="1"/>
</dbReference>
<feature type="compositionally biased region" description="Basic and acidic residues" evidence="7">
    <location>
        <begin position="40"/>
        <end position="56"/>
    </location>
</feature>
<dbReference type="InterPro" id="IPR042108">
    <property type="entry name" value="GTPase_HflX_N_sf"/>
</dbReference>
<dbReference type="PRINTS" id="PR00326">
    <property type="entry name" value="GTP1OBG"/>
</dbReference>
<dbReference type="InterPro" id="IPR030394">
    <property type="entry name" value="G_HFLX_dom"/>
</dbReference>
<dbReference type="Gene3D" id="3.40.50.11060">
    <property type="entry name" value="GTPase HflX, N-terminal domain"/>
    <property type="match status" value="1"/>
</dbReference>
<evidence type="ECO:0000256" key="4">
    <source>
        <dbReference type="ARBA" id="ARBA00023134"/>
    </source>
</evidence>
<evidence type="ECO:0000256" key="2">
    <source>
        <dbReference type="ARBA" id="ARBA00022741"/>
    </source>
</evidence>
<accession>A0ABV1Z0T2</accession>
<reference evidence="9 10" key="1">
    <citation type="journal article" date="2024" name="Proc. Natl. Acad. Sci. U.S.A.">
        <title>The evolutionary genomics of adaptation to stress in wild rhizobium bacteria.</title>
        <authorList>
            <person name="Kehlet-Delgado H."/>
            <person name="Montoya A.P."/>
            <person name="Jensen K.T."/>
            <person name="Wendlandt C.E."/>
            <person name="Dexheimer C."/>
            <person name="Roberts M."/>
            <person name="Torres Martinez L."/>
            <person name="Friesen M.L."/>
            <person name="Griffitts J.S."/>
            <person name="Porter S.S."/>
        </authorList>
    </citation>
    <scope>NUCLEOTIDE SEQUENCE [LARGE SCALE GENOMIC DNA]</scope>
    <source>
        <strain evidence="9 10">M0641</strain>
    </source>
</reference>
<name>A0ABV1Z0T2_9HYPH</name>
<comment type="subunit">
    <text evidence="5">Monomer. Associates with the 50S ribosomal subunit.</text>
</comment>
<organism evidence="9 10">
    <name type="scientific">Mesorhizobium caraganae</name>
    <dbReference type="NCBI Taxonomy" id="483206"/>
    <lineage>
        <taxon>Bacteria</taxon>
        <taxon>Pseudomonadati</taxon>
        <taxon>Pseudomonadota</taxon>
        <taxon>Alphaproteobacteria</taxon>
        <taxon>Hyphomicrobiales</taxon>
        <taxon>Phyllobacteriaceae</taxon>
        <taxon>Mesorhizobium</taxon>
    </lineage>
</organism>
<dbReference type="PROSITE" id="PS51705">
    <property type="entry name" value="G_HFLX"/>
    <property type="match status" value="1"/>
</dbReference>
<dbReference type="Pfam" id="PF13167">
    <property type="entry name" value="GTP-bdg_N"/>
    <property type="match status" value="1"/>
</dbReference>
<evidence type="ECO:0000256" key="7">
    <source>
        <dbReference type="SAM" id="MobiDB-lite"/>
    </source>
</evidence>
<dbReference type="PANTHER" id="PTHR10229:SF0">
    <property type="entry name" value="GTP-BINDING PROTEIN 6-RELATED"/>
    <property type="match status" value="1"/>
</dbReference>
<evidence type="ECO:0000256" key="6">
    <source>
        <dbReference type="SAM" id="Coils"/>
    </source>
</evidence>
<dbReference type="PANTHER" id="PTHR10229">
    <property type="entry name" value="GTP-BINDING PROTEIN HFLX"/>
    <property type="match status" value="1"/>
</dbReference>
<feature type="region of interest" description="Disordered" evidence="7">
    <location>
        <begin position="1"/>
        <end position="56"/>
    </location>
</feature>
<dbReference type="InterPro" id="IPR032305">
    <property type="entry name" value="GTP-bd_M"/>
</dbReference>
<dbReference type="Pfam" id="PF19275">
    <property type="entry name" value="HflX_C"/>
    <property type="match status" value="1"/>
</dbReference>
<dbReference type="Proteomes" id="UP001433071">
    <property type="component" value="Unassembled WGS sequence"/>
</dbReference>
<comment type="similarity">
    <text evidence="5">Belongs to the TRAFAC class OBG-HflX-like GTPase superfamily. HflX GTPase family.</text>
</comment>
<keyword evidence="6" id="KW-0175">Coiled coil</keyword>
<sequence>MAREKDADRSVRGKPAHHPGTEANGPTRAVVIVPVLTRHQRNDDETNRPRLTRSADARHDEAVGLARAINLDLIHTAVVTVNDPRPATLLGSGKVAEFAEIVKEGHAEVVIVDHPLTPVQQRNLEKEFNAKVLDRTGLILEIFGERARTKEGTLQVELAHLNYQKGRLVRSWTHLERQRGGAGFLGGPGETQIESDRRQLQEKIIKLKHELETVRRTRDLHRAKRKKVPFPVVAIVGYTNAGKSTLFNRLTGADVLAEDMLFATLDPTLRRVRLPHGTPIILSDTVGFISDLPTHLVAAFRATLEEVVEADLVIHLRDISDPDTAAQAEDVERILADLGVDAGDTNRVVEVWNKVDLLDDGNRKRLLADGADANKAPPIAISAITGEGIDALKALIETRMSGELEELTVTVEPAQFGLVDWLYRNGDIVSRIDNEDGSATIALKATHTARQEIESRLHRKNGA</sequence>
<gene>
    <name evidence="5 9" type="primary">hflX</name>
    <name evidence="9" type="ORF">NKI36_16355</name>
</gene>
<evidence type="ECO:0000256" key="5">
    <source>
        <dbReference type="HAMAP-Rule" id="MF_00900"/>
    </source>
</evidence>
<dbReference type="Gene3D" id="3.40.50.300">
    <property type="entry name" value="P-loop containing nucleotide triphosphate hydrolases"/>
    <property type="match status" value="1"/>
</dbReference>
<dbReference type="SUPFAM" id="SSF52540">
    <property type="entry name" value="P-loop containing nucleoside triphosphate hydrolases"/>
    <property type="match status" value="1"/>
</dbReference>
<keyword evidence="4 5" id="KW-0342">GTP-binding</keyword>
<dbReference type="Gene3D" id="6.10.250.2860">
    <property type="match status" value="1"/>
</dbReference>
<keyword evidence="10" id="KW-1185">Reference proteome</keyword>
<evidence type="ECO:0000313" key="10">
    <source>
        <dbReference type="Proteomes" id="UP001433071"/>
    </source>
</evidence>
<dbReference type="InterPro" id="IPR016496">
    <property type="entry name" value="GTPase_HflX"/>
</dbReference>
<feature type="compositionally biased region" description="Basic and acidic residues" evidence="7">
    <location>
        <begin position="1"/>
        <end position="11"/>
    </location>
</feature>
<dbReference type="InterPro" id="IPR027417">
    <property type="entry name" value="P-loop_NTPase"/>
</dbReference>
<proteinExistence type="inferred from homology"/>
<dbReference type="InterPro" id="IPR006073">
    <property type="entry name" value="GTP-bd"/>
</dbReference>
<dbReference type="EMBL" id="JAMYQB010000012">
    <property type="protein sequence ID" value="MER9405605.1"/>
    <property type="molecule type" value="Genomic_DNA"/>
</dbReference>
<evidence type="ECO:0000256" key="1">
    <source>
        <dbReference type="ARBA" id="ARBA00022723"/>
    </source>
</evidence>
<dbReference type="Pfam" id="PF01926">
    <property type="entry name" value="MMR_HSR1"/>
    <property type="match status" value="1"/>
</dbReference>
<dbReference type="Pfam" id="PF16360">
    <property type="entry name" value="GTP-bdg_M"/>
    <property type="match status" value="1"/>
</dbReference>
<dbReference type="RefSeq" id="WP_352558891.1">
    <property type="nucleotide sequence ID" value="NZ_JAMYQB010000012.1"/>
</dbReference>
<dbReference type="PIRSF" id="PIRSF006809">
    <property type="entry name" value="GTP-binding_hflX_prd"/>
    <property type="match status" value="1"/>
</dbReference>
<keyword evidence="3" id="KW-0460">Magnesium</keyword>
<keyword evidence="5" id="KW-0963">Cytoplasm</keyword>
<feature type="coiled-coil region" evidence="6">
    <location>
        <begin position="190"/>
        <end position="217"/>
    </location>
</feature>
<evidence type="ECO:0000259" key="8">
    <source>
        <dbReference type="PROSITE" id="PS51705"/>
    </source>
</evidence>
<comment type="caution">
    <text evidence="9">The sequence shown here is derived from an EMBL/GenBank/DDBJ whole genome shotgun (WGS) entry which is preliminary data.</text>
</comment>
<dbReference type="CDD" id="cd01878">
    <property type="entry name" value="HflX"/>
    <property type="match status" value="1"/>
</dbReference>
<dbReference type="InterPro" id="IPR045498">
    <property type="entry name" value="HflX_C"/>
</dbReference>
<dbReference type="InterPro" id="IPR025121">
    <property type="entry name" value="GTPase_HflX_N"/>
</dbReference>
<feature type="domain" description="Hflx-type G" evidence="8">
    <location>
        <begin position="231"/>
        <end position="404"/>
    </location>
</feature>